<evidence type="ECO:0000313" key="3">
    <source>
        <dbReference type="EMBL" id="HFC92870.1"/>
    </source>
</evidence>
<keyword evidence="3" id="KW-0012">Acyltransferase</keyword>
<sequence>MIYRKEIDGLRALAVVPVILFHAGFEWLKGGYVGVDIFFVISGYLITTILLQEQQKGTFSILNFYERRARRILPALFIVLLVCLPFAWFWLLPHELKDFGKSLIAVVTFVSNILFWLETDYFTADTELIPLLHTWSLAVEEQFYIIFPLFLALFAGKKKVAMVIIVSLIALLSLGLTEWGWRYFAEGNFYLIPFRAWELMIGALTAFYLFYKPQPEGVICHIGSLIGLVLILITIFFLDKTMPFPSVYALAPTVGTALIILFANNHTLVNKLLSFKLFVMIGLVSYSAYLWHQPLFVFARAYYMDMPSAPVMAVLSVLSVLIAYVSWRYVEAPFRNKQRFTQKQIFSLSLAVGLLFIMIGATLVISDGAMFRYE</sequence>
<dbReference type="InterPro" id="IPR050879">
    <property type="entry name" value="Acyltransferase_3"/>
</dbReference>
<dbReference type="EMBL" id="DRMS01000323">
    <property type="protein sequence ID" value="HFC92870.1"/>
    <property type="molecule type" value="Genomic_DNA"/>
</dbReference>
<dbReference type="GO" id="GO:0016747">
    <property type="term" value="F:acyltransferase activity, transferring groups other than amino-acyl groups"/>
    <property type="evidence" value="ECO:0007669"/>
    <property type="project" value="InterPro"/>
</dbReference>
<feature type="transmembrane region" description="Helical" evidence="1">
    <location>
        <begin position="72"/>
        <end position="93"/>
    </location>
</feature>
<dbReference type="GO" id="GO:0016020">
    <property type="term" value="C:membrane"/>
    <property type="evidence" value="ECO:0007669"/>
    <property type="project" value="TreeGrafter"/>
</dbReference>
<keyword evidence="1" id="KW-1133">Transmembrane helix</keyword>
<accession>A0A7V2WVI6</accession>
<evidence type="ECO:0000256" key="1">
    <source>
        <dbReference type="SAM" id="Phobius"/>
    </source>
</evidence>
<dbReference type="PANTHER" id="PTHR23028">
    <property type="entry name" value="ACETYLTRANSFERASE"/>
    <property type="match status" value="1"/>
</dbReference>
<keyword evidence="3" id="KW-0808">Transferase</keyword>
<evidence type="ECO:0000259" key="2">
    <source>
        <dbReference type="Pfam" id="PF01757"/>
    </source>
</evidence>
<feature type="transmembrane region" description="Helical" evidence="1">
    <location>
        <begin position="311"/>
        <end position="330"/>
    </location>
</feature>
<organism evidence="3">
    <name type="scientific">Leucothrix mucor</name>
    <dbReference type="NCBI Taxonomy" id="45248"/>
    <lineage>
        <taxon>Bacteria</taxon>
        <taxon>Pseudomonadati</taxon>
        <taxon>Pseudomonadota</taxon>
        <taxon>Gammaproteobacteria</taxon>
        <taxon>Thiotrichales</taxon>
        <taxon>Thiotrichaceae</taxon>
        <taxon>Leucothrix</taxon>
    </lineage>
</organism>
<dbReference type="InterPro" id="IPR002656">
    <property type="entry name" value="Acyl_transf_3_dom"/>
</dbReference>
<feature type="transmembrane region" description="Helical" evidence="1">
    <location>
        <begin position="7"/>
        <end position="25"/>
    </location>
</feature>
<dbReference type="PANTHER" id="PTHR23028:SF53">
    <property type="entry name" value="ACYL_TRANSF_3 DOMAIN-CONTAINING PROTEIN"/>
    <property type="match status" value="1"/>
</dbReference>
<name>A0A7V2WVI6_LEUMU</name>
<feature type="transmembrane region" description="Helical" evidence="1">
    <location>
        <begin position="160"/>
        <end position="177"/>
    </location>
</feature>
<gene>
    <name evidence="3" type="ORF">ENJ51_08670</name>
</gene>
<dbReference type="GO" id="GO:0009103">
    <property type="term" value="P:lipopolysaccharide biosynthetic process"/>
    <property type="evidence" value="ECO:0007669"/>
    <property type="project" value="TreeGrafter"/>
</dbReference>
<dbReference type="AlphaFoldDB" id="A0A7V2WVI6"/>
<feature type="transmembrane region" description="Helical" evidence="1">
    <location>
        <begin position="244"/>
        <end position="263"/>
    </location>
</feature>
<proteinExistence type="predicted"/>
<feature type="transmembrane region" description="Helical" evidence="1">
    <location>
        <begin position="189"/>
        <end position="211"/>
    </location>
</feature>
<dbReference type="Pfam" id="PF01757">
    <property type="entry name" value="Acyl_transf_3"/>
    <property type="match status" value="1"/>
</dbReference>
<feature type="domain" description="Acyltransferase 3" evidence="2">
    <location>
        <begin position="5"/>
        <end position="327"/>
    </location>
</feature>
<dbReference type="Proteomes" id="UP000885750">
    <property type="component" value="Unassembled WGS sequence"/>
</dbReference>
<reference evidence="3" key="1">
    <citation type="journal article" date="2020" name="mSystems">
        <title>Genome- and Community-Level Interaction Insights into Carbon Utilization and Element Cycling Functions of Hydrothermarchaeota in Hydrothermal Sediment.</title>
        <authorList>
            <person name="Zhou Z."/>
            <person name="Liu Y."/>
            <person name="Xu W."/>
            <person name="Pan J."/>
            <person name="Luo Z.H."/>
            <person name="Li M."/>
        </authorList>
    </citation>
    <scope>NUCLEOTIDE SEQUENCE [LARGE SCALE GENOMIC DNA]</scope>
    <source>
        <strain evidence="3">HyVt-493</strain>
    </source>
</reference>
<feature type="transmembrane region" description="Helical" evidence="1">
    <location>
        <begin position="31"/>
        <end position="51"/>
    </location>
</feature>
<protein>
    <submittedName>
        <fullName evidence="3">Acyltransferase</fullName>
    </submittedName>
</protein>
<feature type="transmembrane region" description="Helical" evidence="1">
    <location>
        <begin position="275"/>
        <end position="291"/>
    </location>
</feature>
<feature type="transmembrane region" description="Helical" evidence="1">
    <location>
        <begin position="218"/>
        <end position="238"/>
    </location>
</feature>
<comment type="caution">
    <text evidence="3">The sequence shown here is derived from an EMBL/GenBank/DDBJ whole genome shotgun (WGS) entry which is preliminary data.</text>
</comment>
<keyword evidence="1" id="KW-0812">Transmembrane</keyword>
<feature type="transmembrane region" description="Helical" evidence="1">
    <location>
        <begin position="345"/>
        <end position="365"/>
    </location>
</feature>
<keyword evidence="1" id="KW-0472">Membrane</keyword>